<protein>
    <submittedName>
        <fullName evidence="2">Uncharacterized protein</fullName>
    </submittedName>
</protein>
<reference evidence="2" key="1">
    <citation type="submission" date="2020-07" db="EMBL/GenBank/DDBJ databases">
        <title>Multicomponent nature underlies the extraordinary mechanical properties of spider dragline silk.</title>
        <authorList>
            <person name="Kono N."/>
            <person name="Nakamura H."/>
            <person name="Mori M."/>
            <person name="Yoshida Y."/>
            <person name="Ohtoshi R."/>
            <person name="Malay A.D."/>
            <person name="Moran D.A.P."/>
            <person name="Tomita M."/>
            <person name="Numata K."/>
            <person name="Arakawa K."/>
        </authorList>
    </citation>
    <scope>NUCLEOTIDE SEQUENCE</scope>
</reference>
<proteinExistence type="predicted"/>
<gene>
    <name evidence="2" type="ORF">TNCT_649761</name>
</gene>
<dbReference type="AlphaFoldDB" id="A0A8X6KYB7"/>
<evidence type="ECO:0000256" key="1">
    <source>
        <dbReference type="SAM" id="MobiDB-lite"/>
    </source>
</evidence>
<dbReference type="Proteomes" id="UP000887116">
    <property type="component" value="Unassembled WGS sequence"/>
</dbReference>
<keyword evidence="3" id="KW-1185">Reference proteome</keyword>
<dbReference type="OrthoDB" id="10596145at2759"/>
<accession>A0A8X6KYB7</accession>
<organism evidence="2 3">
    <name type="scientific">Trichonephila clavata</name>
    <name type="common">Joro spider</name>
    <name type="synonym">Nephila clavata</name>
    <dbReference type="NCBI Taxonomy" id="2740835"/>
    <lineage>
        <taxon>Eukaryota</taxon>
        <taxon>Metazoa</taxon>
        <taxon>Ecdysozoa</taxon>
        <taxon>Arthropoda</taxon>
        <taxon>Chelicerata</taxon>
        <taxon>Arachnida</taxon>
        <taxon>Araneae</taxon>
        <taxon>Araneomorphae</taxon>
        <taxon>Entelegynae</taxon>
        <taxon>Araneoidea</taxon>
        <taxon>Nephilidae</taxon>
        <taxon>Trichonephila</taxon>
    </lineage>
</organism>
<evidence type="ECO:0000313" key="2">
    <source>
        <dbReference type="EMBL" id="GFQ88651.1"/>
    </source>
</evidence>
<evidence type="ECO:0000313" key="3">
    <source>
        <dbReference type="Proteomes" id="UP000887116"/>
    </source>
</evidence>
<dbReference type="EMBL" id="BMAO01013402">
    <property type="protein sequence ID" value="GFQ88651.1"/>
    <property type="molecule type" value="Genomic_DNA"/>
</dbReference>
<feature type="region of interest" description="Disordered" evidence="1">
    <location>
        <begin position="1"/>
        <end position="31"/>
    </location>
</feature>
<sequence length="149" mass="16924">MHFLFRHPSSEHQTSLENVHPHPKSNDSWPSNRVHCSATNAAPVWVVKILTGSRRGFDCACAELVPQKKEHSRRGSHVGRRIFKVKVMISDSQKRVDLNGTHPLSPSSLCYSQARVFTLTDPKGYHLREGVCSIQRTKDTFQQQAFFIS</sequence>
<comment type="caution">
    <text evidence="2">The sequence shown here is derived from an EMBL/GenBank/DDBJ whole genome shotgun (WGS) entry which is preliminary data.</text>
</comment>
<name>A0A8X6KYB7_TRICU</name>